<name>A0A1Y0Y3Q6_ACEPA</name>
<evidence type="ECO:0000313" key="2">
    <source>
        <dbReference type="Proteomes" id="UP000196205"/>
    </source>
</evidence>
<accession>A0A1Y0Y3Q6</accession>
<evidence type="ECO:0000313" key="1">
    <source>
        <dbReference type="EMBL" id="ARW47084.1"/>
    </source>
</evidence>
<evidence type="ECO:0008006" key="3">
    <source>
        <dbReference type="Google" id="ProtNLM"/>
    </source>
</evidence>
<protein>
    <recommendedName>
        <fullName evidence="3">Phage associated protein</fullName>
    </recommendedName>
</protein>
<sequence>MGCSMTVAVITPAEKTDLVTLESVKTYLQISDDSQDARLGQLITAASGCFIDYLGRPLALQTYRERWTLRGRIPGVNLSNGPVATILSASVDGAAWSGPLDECDVDRKNARIMASAFLPPRQMVFHRPVVVDITYIAGFLLPGMDIPTPENPLLALQVQTLPASVASGCLSTIQMLSCAAGRDPLLKSESTQGVGSASYGTLDPTIGGLTPDAVSALDRLGIAADWMA</sequence>
<dbReference type="AlphaFoldDB" id="A0A1Y0Y3Q6"/>
<dbReference type="InterPro" id="IPR021146">
    <property type="entry name" value="Phage_gp6-like_head-tail"/>
</dbReference>
<organism evidence="1 2">
    <name type="scientific">Acetobacter pasteurianus subsp. pasteurianus</name>
    <dbReference type="NCBI Taxonomy" id="481145"/>
    <lineage>
        <taxon>Bacteria</taxon>
        <taxon>Pseudomonadati</taxon>
        <taxon>Pseudomonadota</taxon>
        <taxon>Alphaproteobacteria</taxon>
        <taxon>Acetobacterales</taxon>
        <taxon>Acetobacteraceae</taxon>
        <taxon>Acetobacter</taxon>
    </lineage>
</organism>
<dbReference type="EMBL" id="CP021509">
    <property type="protein sequence ID" value="ARW47084.1"/>
    <property type="molecule type" value="Genomic_DNA"/>
</dbReference>
<dbReference type="Proteomes" id="UP000196205">
    <property type="component" value="Chromosome"/>
</dbReference>
<dbReference type="Pfam" id="PF05135">
    <property type="entry name" value="Phage_connect_1"/>
    <property type="match status" value="1"/>
</dbReference>
<dbReference type="CDD" id="cd08054">
    <property type="entry name" value="gp6"/>
    <property type="match status" value="1"/>
</dbReference>
<reference evidence="1 2" key="1">
    <citation type="submission" date="2017-05" db="EMBL/GenBank/DDBJ databases">
        <title>Genome sequence of Acetobacter pasteurianus subsp. pasteurianus strain SRCM101342.</title>
        <authorList>
            <person name="Cho S.H."/>
        </authorList>
    </citation>
    <scope>NUCLEOTIDE SEQUENCE [LARGE SCALE GENOMIC DNA]</scope>
    <source>
        <strain evidence="1 2">SRCM101342</strain>
    </source>
</reference>
<dbReference type="Gene3D" id="1.10.3230.30">
    <property type="entry name" value="Phage gp6-like head-tail connector protein"/>
    <property type="match status" value="1"/>
</dbReference>
<gene>
    <name evidence="1" type="ORF">S1001342_00727</name>
</gene>
<proteinExistence type="predicted"/>